<accession>A0A7J8UIY3</accession>
<gene>
    <name evidence="1" type="ORF">Goklo_017662</name>
</gene>
<dbReference type="EMBL" id="JABFAB010000006">
    <property type="protein sequence ID" value="MBA0650214.1"/>
    <property type="molecule type" value="Genomic_DNA"/>
</dbReference>
<evidence type="ECO:0000313" key="1">
    <source>
        <dbReference type="EMBL" id="MBA0650214.1"/>
    </source>
</evidence>
<reference evidence="1 2" key="1">
    <citation type="journal article" date="2019" name="Genome Biol. Evol.">
        <title>Insights into the evolution of the New World diploid cottons (Gossypium, subgenus Houzingenia) based on genome sequencing.</title>
        <authorList>
            <person name="Grover C.E."/>
            <person name="Arick M.A. 2nd"/>
            <person name="Thrash A."/>
            <person name="Conover J.L."/>
            <person name="Sanders W.S."/>
            <person name="Peterson D.G."/>
            <person name="Frelichowski J.E."/>
            <person name="Scheffler J.A."/>
            <person name="Scheffler B.E."/>
            <person name="Wendel J.F."/>
        </authorList>
    </citation>
    <scope>NUCLEOTIDE SEQUENCE [LARGE SCALE GENOMIC DNA]</scope>
    <source>
        <strain evidence="1">57</strain>
        <tissue evidence="1">Leaf</tissue>
    </source>
</reference>
<proteinExistence type="predicted"/>
<dbReference type="AlphaFoldDB" id="A0A7J8UIY3"/>
<organism evidence="1 2">
    <name type="scientific">Gossypium klotzschianum</name>
    <dbReference type="NCBI Taxonomy" id="34286"/>
    <lineage>
        <taxon>Eukaryota</taxon>
        <taxon>Viridiplantae</taxon>
        <taxon>Streptophyta</taxon>
        <taxon>Embryophyta</taxon>
        <taxon>Tracheophyta</taxon>
        <taxon>Spermatophyta</taxon>
        <taxon>Magnoliopsida</taxon>
        <taxon>eudicotyledons</taxon>
        <taxon>Gunneridae</taxon>
        <taxon>Pentapetalae</taxon>
        <taxon>rosids</taxon>
        <taxon>malvids</taxon>
        <taxon>Malvales</taxon>
        <taxon>Malvaceae</taxon>
        <taxon>Malvoideae</taxon>
        <taxon>Gossypium</taxon>
    </lineage>
</organism>
<name>A0A7J8UIY3_9ROSI</name>
<comment type="caution">
    <text evidence="1">The sequence shown here is derived from an EMBL/GenBank/DDBJ whole genome shotgun (WGS) entry which is preliminary data.</text>
</comment>
<protein>
    <submittedName>
        <fullName evidence="1">Uncharacterized protein</fullName>
    </submittedName>
</protein>
<keyword evidence="2" id="KW-1185">Reference proteome</keyword>
<dbReference type="Proteomes" id="UP000593573">
    <property type="component" value="Unassembled WGS sequence"/>
</dbReference>
<evidence type="ECO:0000313" key="2">
    <source>
        <dbReference type="Proteomes" id="UP000593573"/>
    </source>
</evidence>
<sequence length="77" mass="9471">MGECDRRRMDKILFAIRRTYNNSYGVNVSVTEMSSCQFYDAPYYYRNYLYKTNLKEFKYIDTEEILRFLTEGKEMWT</sequence>